<dbReference type="NCBIfam" id="TIGR01200">
    <property type="entry name" value="GLPGLI"/>
    <property type="match status" value="1"/>
</dbReference>
<keyword evidence="1" id="KW-0732">Signal</keyword>
<comment type="caution">
    <text evidence="2">The sequence shown here is derived from an EMBL/GenBank/DDBJ whole genome shotgun (WGS) entry which is preliminary data.</text>
</comment>
<evidence type="ECO:0000313" key="2">
    <source>
        <dbReference type="EMBL" id="MBC5844450.1"/>
    </source>
</evidence>
<dbReference type="Pfam" id="PF09697">
    <property type="entry name" value="Porph_ging"/>
    <property type="match status" value="1"/>
</dbReference>
<name>A0A923SFH0_9FLAO</name>
<dbReference type="RefSeq" id="WP_187018119.1">
    <property type="nucleotide sequence ID" value="NZ_JACRUK010000016.1"/>
</dbReference>
<protein>
    <submittedName>
        <fullName evidence="2">GLPGLI family protein</fullName>
    </submittedName>
</protein>
<organism evidence="2 3">
    <name type="scientific">Flavobacterium muglaense</name>
    <dbReference type="NCBI Taxonomy" id="2764716"/>
    <lineage>
        <taxon>Bacteria</taxon>
        <taxon>Pseudomonadati</taxon>
        <taxon>Bacteroidota</taxon>
        <taxon>Flavobacteriia</taxon>
        <taxon>Flavobacteriales</taxon>
        <taxon>Flavobacteriaceae</taxon>
        <taxon>Flavobacterium</taxon>
    </lineage>
</organism>
<dbReference type="AlphaFoldDB" id="A0A923SFH0"/>
<gene>
    <name evidence="2" type="ORF">H8R25_08385</name>
</gene>
<keyword evidence="3" id="KW-1185">Reference proteome</keyword>
<dbReference type="Proteomes" id="UP000641454">
    <property type="component" value="Unassembled WGS sequence"/>
</dbReference>
<evidence type="ECO:0000313" key="3">
    <source>
        <dbReference type="Proteomes" id="UP000641454"/>
    </source>
</evidence>
<evidence type="ECO:0000256" key="1">
    <source>
        <dbReference type="SAM" id="SignalP"/>
    </source>
</evidence>
<sequence>MRNSIFLLFLLVVTIASCQSTNNSFARIEYSVFYNTELPNTKKGILEINLKENNAIFFLTASSLESGSSVKGDVMTMIGKNAERYMKTTADKKLIQYTEFIKNETYLINDTIPELKWEINYEETKNVGDILCNKATLKFRGRNFIAWYDMNTPLNFGPWKFNNLPGLILEIYDETKRYNWAARSVVFSNNPTVVVPIDTAVKQISYKKL</sequence>
<feature type="signal peptide" evidence="1">
    <location>
        <begin position="1"/>
        <end position="18"/>
    </location>
</feature>
<accession>A0A923SFH0</accession>
<proteinExistence type="predicted"/>
<dbReference type="InterPro" id="IPR005901">
    <property type="entry name" value="GLPGLI"/>
</dbReference>
<dbReference type="EMBL" id="JACRUL010000016">
    <property type="protein sequence ID" value="MBC5844450.1"/>
    <property type="molecule type" value="Genomic_DNA"/>
</dbReference>
<dbReference type="PROSITE" id="PS51257">
    <property type="entry name" value="PROKAR_LIPOPROTEIN"/>
    <property type="match status" value="1"/>
</dbReference>
<reference evidence="2 3" key="1">
    <citation type="submission" date="2020-08" db="EMBL/GenBank/DDBJ databases">
        <title>Description of novel Flavobacterium F-392 isolate.</title>
        <authorList>
            <person name="Saticioglu I.B."/>
            <person name="Duman M."/>
            <person name="Altun S."/>
        </authorList>
    </citation>
    <scope>NUCLEOTIDE SEQUENCE [LARGE SCALE GENOMIC DNA]</scope>
    <source>
        <strain evidence="2 3">F-392</strain>
    </source>
</reference>
<feature type="chain" id="PRO_5036884389" evidence="1">
    <location>
        <begin position="19"/>
        <end position="209"/>
    </location>
</feature>